<keyword evidence="3" id="KW-0238">DNA-binding</keyword>
<dbReference type="KEGG" id="mcos:GM418_27520"/>
<evidence type="ECO:0000313" key="6">
    <source>
        <dbReference type="Proteomes" id="UP000428260"/>
    </source>
</evidence>
<dbReference type="InterPro" id="IPR000119">
    <property type="entry name" value="Hist_DNA-bd"/>
</dbReference>
<dbReference type="SMART" id="SM00411">
    <property type="entry name" value="BHL"/>
    <property type="match status" value="1"/>
</dbReference>
<keyword evidence="2" id="KW-0226">DNA condensation</keyword>
<comment type="similarity">
    <text evidence="1 4">Belongs to the bacterial histone-like protein family.</text>
</comment>
<evidence type="ECO:0000313" key="5">
    <source>
        <dbReference type="EMBL" id="QGY48237.1"/>
    </source>
</evidence>
<evidence type="ECO:0000256" key="1">
    <source>
        <dbReference type="ARBA" id="ARBA00010529"/>
    </source>
</evidence>
<reference evidence="5 6" key="1">
    <citation type="submission" date="2019-11" db="EMBL/GenBank/DDBJ databases">
        <authorList>
            <person name="Zheng R.K."/>
            <person name="Sun C.M."/>
        </authorList>
    </citation>
    <scope>NUCLEOTIDE SEQUENCE [LARGE SCALE GENOMIC DNA]</scope>
    <source>
        <strain evidence="5 6">WC007</strain>
    </source>
</reference>
<protein>
    <submittedName>
        <fullName evidence="5">Integration host factor subunit beta</fullName>
    </submittedName>
</protein>
<gene>
    <name evidence="5" type="ORF">GM418_27520</name>
</gene>
<dbReference type="PRINTS" id="PR01727">
    <property type="entry name" value="DNABINDINGHU"/>
</dbReference>
<proteinExistence type="inferred from homology"/>
<keyword evidence="6" id="KW-1185">Reference proteome</keyword>
<dbReference type="GO" id="GO:0030261">
    <property type="term" value="P:chromosome condensation"/>
    <property type="evidence" value="ECO:0007669"/>
    <property type="project" value="UniProtKB-KW"/>
</dbReference>
<name>A0A6I6K6D3_9BACT</name>
<organism evidence="5 6">
    <name type="scientific">Maribellus comscasis</name>
    <dbReference type="NCBI Taxonomy" id="2681766"/>
    <lineage>
        <taxon>Bacteria</taxon>
        <taxon>Pseudomonadati</taxon>
        <taxon>Bacteroidota</taxon>
        <taxon>Bacteroidia</taxon>
        <taxon>Marinilabiliales</taxon>
        <taxon>Prolixibacteraceae</taxon>
        <taxon>Maribellus</taxon>
    </lineage>
</organism>
<dbReference type="SUPFAM" id="SSF47729">
    <property type="entry name" value="IHF-like DNA-binding proteins"/>
    <property type="match status" value="1"/>
</dbReference>
<dbReference type="AlphaFoldDB" id="A0A6I6K6D3"/>
<evidence type="ECO:0000256" key="3">
    <source>
        <dbReference type="ARBA" id="ARBA00023125"/>
    </source>
</evidence>
<dbReference type="PANTHER" id="PTHR33175">
    <property type="entry name" value="DNA-BINDING PROTEIN HU"/>
    <property type="match status" value="1"/>
</dbReference>
<dbReference type="Gene3D" id="4.10.520.10">
    <property type="entry name" value="IHF-like DNA-binding proteins"/>
    <property type="match status" value="1"/>
</dbReference>
<dbReference type="EMBL" id="CP046401">
    <property type="protein sequence ID" value="QGY48237.1"/>
    <property type="molecule type" value="Genomic_DNA"/>
</dbReference>
<evidence type="ECO:0000256" key="2">
    <source>
        <dbReference type="ARBA" id="ARBA00023067"/>
    </source>
</evidence>
<accession>A0A6I6K6D3</accession>
<dbReference type="PANTHER" id="PTHR33175:SF3">
    <property type="entry name" value="DNA-BINDING PROTEIN HU-BETA"/>
    <property type="match status" value="1"/>
</dbReference>
<sequence length="92" mass="10553">MTKADIINKIASETDINKLQISKTIEAFMDITKDSLGKGENIYLRGFGTFEIKKRAEKKARNISKNITMVIPAHNIPFFKPSRHFIEKSKKQ</sequence>
<dbReference type="Proteomes" id="UP000428260">
    <property type="component" value="Chromosome"/>
</dbReference>
<dbReference type="GO" id="GO:0030527">
    <property type="term" value="F:structural constituent of chromatin"/>
    <property type="evidence" value="ECO:0007669"/>
    <property type="project" value="InterPro"/>
</dbReference>
<dbReference type="Pfam" id="PF00216">
    <property type="entry name" value="Bac_DNA_binding"/>
    <property type="match status" value="1"/>
</dbReference>
<dbReference type="GO" id="GO:0005829">
    <property type="term" value="C:cytosol"/>
    <property type="evidence" value="ECO:0007669"/>
    <property type="project" value="TreeGrafter"/>
</dbReference>
<dbReference type="CDD" id="cd13836">
    <property type="entry name" value="IHF_B"/>
    <property type="match status" value="1"/>
</dbReference>
<evidence type="ECO:0000256" key="4">
    <source>
        <dbReference type="RuleBase" id="RU003939"/>
    </source>
</evidence>
<dbReference type="InterPro" id="IPR010992">
    <property type="entry name" value="IHF-like_DNA-bd_dom_sf"/>
</dbReference>
<dbReference type="GO" id="GO:0003677">
    <property type="term" value="F:DNA binding"/>
    <property type="evidence" value="ECO:0007669"/>
    <property type="project" value="UniProtKB-KW"/>
</dbReference>